<dbReference type="AlphaFoldDB" id="A0A511USU4"/>
<evidence type="ECO:0000313" key="3">
    <source>
        <dbReference type="Proteomes" id="UP000321303"/>
    </source>
</evidence>
<name>A0A511USU4_9GAMM</name>
<evidence type="ECO:0008006" key="4">
    <source>
        <dbReference type="Google" id="ProtNLM"/>
    </source>
</evidence>
<evidence type="ECO:0000256" key="1">
    <source>
        <dbReference type="ARBA" id="ARBA00023118"/>
    </source>
</evidence>
<reference evidence="2 3" key="1">
    <citation type="submission" date="2019-07" db="EMBL/GenBank/DDBJ databases">
        <title>Whole genome shotgun sequence of Halomonas variabilis NBRC 102410.</title>
        <authorList>
            <person name="Hosoyama A."/>
            <person name="Uohara A."/>
            <person name="Ohji S."/>
            <person name="Ichikawa N."/>
        </authorList>
    </citation>
    <scope>NUCLEOTIDE SEQUENCE [LARGE SCALE GENOMIC DNA]</scope>
    <source>
        <strain evidence="2 3">NBRC 102410</strain>
    </source>
</reference>
<dbReference type="GO" id="GO:0051607">
    <property type="term" value="P:defense response to virus"/>
    <property type="evidence" value="ECO:0007669"/>
    <property type="project" value="UniProtKB-KW"/>
</dbReference>
<proteinExistence type="predicted"/>
<dbReference type="InterPro" id="IPR043519">
    <property type="entry name" value="NT_sf"/>
</dbReference>
<dbReference type="Pfam" id="PF18144">
    <property type="entry name" value="SMODS"/>
    <property type="match status" value="1"/>
</dbReference>
<dbReference type="Gene3D" id="3.30.460.10">
    <property type="entry name" value="Beta Polymerase, domain 2"/>
    <property type="match status" value="1"/>
</dbReference>
<dbReference type="RefSeq" id="WP_146876560.1">
    <property type="nucleotide sequence ID" value="NZ_BJXV01000029.1"/>
</dbReference>
<keyword evidence="3" id="KW-1185">Reference proteome</keyword>
<dbReference type="OrthoDB" id="2082416at2"/>
<sequence length="294" mass="33153">MPTRSVNKGFRDFHRVLIPRSYESGKASSHKSSITRRLELKFYLTQLFYSGSANNGTSISGHSDVDFFASIPTKKLKNHSSSSLREVKESLQVRYPSTSVYVDSPAVVLDFGSGSWDTAEVIPADYLRKTTENKNVYHIPDGSGGWLESSPNTHNAYVTAQNNRLGKNLKPLIRFVKAWKYYNNVPISSFYLELRIAKLMEAESTIVYDIDVNSILKKLFDCDLAPIRDPKGISGLISSCSSYANKETALSKLQSAKIRAQKAREAESSGNIREAFAWWDKVFSGKFPSYYYYE</sequence>
<accession>A0A511USU4</accession>
<dbReference type="SUPFAM" id="SSF81301">
    <property type="entry name" value="Nucleotidyltransferase"/>
    <property type="match status" value="1"/>
</dbReference>
<dbReference type="EMBL" id="BJXV01000029">
    <property type="protein sequence ID" value="GEN29655.1"/>
    <property type="molecule type" value="Genomic_DNA"/>
</dbReference>
<dbReference type="CDD" id="cd05400">
    <property type="entry name" value="NT_2-5OAS_ClassI-CCAase"/>
    <property type="match status" value="1"/>
</dbReference>
<protein>
    <recommendedName>
        <fullName evidence="4">Nucleotidyltransferase</fullName>
    </recommendedName>
</protein>
<evidence type="ECO:0000313" key="2">
    <source>
        <dbReference type="EMBL" id="GEN29655.1"/>
    </source>
</evidence>
<comment type="caution">
    <text evidence="2">The sequence shown here is derived from an EMBL/GenBank/DDBJ whole genome shotgun (WGS) entry which is preliminary data.</text>
</comment>
<dbReference type="GO" id="GO:0016779">
    <property type="term" value="F:nucleotidyltransferase activity"/>
    <property type="evidence" value="ECO:0007669"/>
    <property type="project" value="InterPro"/>
</dbReference>
<keyword evidence="1" id="KW-0051">Antiviral defense</keyword>
<organism evidence="2 3">
    <name type="scientific">Halovibrio variabilis</name>
    <dbReference type="NCBI Taxonomy" id="31910"/>
    <lineage>
        <taxon>Bacteria</taxon>
        <taxon>Pseudomonadati</taxon>
        <taxon>Pseudomonadota</taxon>
        <taxon>Gammaproteobacteria</taxon>
        <taxon>Oceanospirillales</taxon>
        <taxon>Halomonadaceae</taxon>
        <taxon>Halovibrio</taxon>
    </lineage>
</organism>
<dbReference type="Proteomes" id="UP000321303">
    <property type="component" value="Unassembled WGS sequence"/>
</dbReference>
<gene>
    <name evidence="2" type="ORF">HVA01_33010</name>
</gene>
<dbReference type="InterPro" id="IPR006116">
    <property type="entry name" value="NT_2-5OAS_ClassI-CCAase"/>
</dbReference>